<dbReference type="PANTHER" id="PTHR43592:SF15">
    <property type="entry name" value="CAAX AMINO TERMINAL PROTEASE FAMILY PROTEIN"/>
    <property type="match status" value="1"/>
</dbReference>
<keyword evidence="4" id="KW-1185">Reference proteome</keyword>
<keyword evidence="1" id="KW-1133">Transmembrane helix</keyword>
<keyword evidence="1" id="KW-0472">Membrane</keyword>
<feature type="transmembrane region" description="Helical" evidence="1">
    <location>
        <begin position="12"/>
        <end position="30"/>
    </location>
</feature>
<protein>
    <submittedName>
        <fullName evidence="3">CPBP family intramembrane metalloprotease</fullName>
    </submittedName>
</protein>
<evidence type="ECO:0000259" key="2">
    <source>
        <dbReference type="Pfam" id="PF02517"/>
    </source>
</evidence>
<feature type="transmembrane region" description="Helical" evidence="1">
    <location>
        <begin position="195"/>
        <end position="214"/>
    </location>
</feature>
<accession>A0A6G6SM15</accession>
<dbReference type="RefSeq" id="WP_164526764.1">
    <property type="nucleotide sequence ID" value="NZ_CP047344.1"/>
</dbReference>
<evidence type="ECO:0000256" key="1">
    <source>
        <dbReference type="SAM" id="Phobius"/>
    </source>
</evidence>
<organism evidence="3 4">
    <name type="scientific">Proteus vulgaris</name>
    <dbReference type="NCBI Taxonomy" id="585"/>
    <lineage>
        <taxon>Bacteria</taxon>
        <taxon>Pseudomonadati</taxon>
        <taxon>Pseudomonadota</taxon>
        <taxon>Gammaproteobacteria</taxon>
        <taxon>Enterobacterales</taxon>
        <taxon>Morganellaceae</taxon>
        <taxon>Proteus</taxon>
    </lineage>
</organism>
<dbReference type="Pfam" id="PF02517">
    <property type="entry name" value="Rce1-like"/>
    <property type="match status" value="1"/>
</dbReference>
<proteinExistence type="predicted"/>
<feature type="domain" description="CAAX prenyl protease 2/Lysostaphin resistance protein A-like" evidence="2">
    <location>
        <begin position="115"/>
        <end position="208"/>
    </location>
</feature>
<feature type="transmembrane region" description="Helical" evidence="1">
    <location>
        <begin position="82"/>
        <end position="99"/>
    </location>
</feature>
<dbReference type="GO" id="GO:0004175">
    <property type="term" value="F:endopeptidase activity"/>
    <property type="evidence" value="ECO:0007669"/>
    <property type="project" value="UniProtKB-ARBA"/>
</dbReference>
<dbReference type="GO" id="GO:0080120">
    <property type="term" value="P:CAAX-box protein maturation"/>
    <property type="evidence" value="ECO:0007669"/>
    <property type="project" value="UniProtKB-ARBA"/>
</dbReference>
<dbReference type="AlphaFoldDB" id="A0A6G6SM15"/>
<dbReference type="Proteomes" id="UP000503287">
    <property type="component" value="Chromosome"/>
</dbReference>
<dbReference type="GO" id="GO:0006508">
    <property type="term" value="P:proteolysis"/>
    <property type="evidence" value="ECO:0007669"/>
    <property type="project" value="UniProtKB-KW"/>
</dbReference>
<feature type="transmembrane region" description="Helical" evidence="1">
    <location>
        <begin position="171"/>
        <end position="188"/>
    </location>
</feature>
<feature type="transmembrane region" description="Helical" evidence="1">
    <location>
        <begin position="42"/>
        <end position="62"/>
    </location>
</feature>
<dbReference type="InterPro" id="IPR003675">
    <property type="entry name" value="Rce1/LyrA-like_dom"/>
</dbReference>
<name>A0A6G6SM15_PROVU</name>
<evidence type="ECO:0000313" key="3">
    <source>
        <dbReference type="EMBL" id="QIF95573.1"/>
    </source>
</evidence>
<keyword evidence="3" id="KW-0378">Hydrolase</keyword>
<keyword evidence="1" id="KW-0812">Transmembrane</keyword>
<keyword evidence="3" id="KW-0645">Protease</keyword>
<sequence>MEFPKDRVYHSVICVFAFIGYFFSSFSLLLTPAPATLFQSPYIISLISFFIYLPYCLIIWVAYQKKIKLMPLGHLQWSSLKAPFLALLGLYFISLFLGSEDDSWVTEIESITGFAFFLFALSVIFIAPITEEVIFRGFLLNAGMWYGNIGKWIAIIISSLLFAAMHTQYESITTFILIFVVGVVFCQIRIGTRSLIAPIVMHGIHNTISIVFLML</sequence>
<evidence type="ECO:0000313" key="4">
    <source>
        <dbReference type="Proteomes" id="UP000503287"/>
    </source>
</evidence>
<reference evidence="3 4" key="1">
    <citation type="submission" date="2020-01" db="EMBL/GenBank/DDBJ databases">
        <title>The genomic epidemiology of tigecycline resistance gene tet(X) variants in a swine farm in China.</title>
        <authorList>
            <person name="Peng K."/>
            <person name="Li R."/>
        </authorList>
    </citation>
    <scope>NUCLEOTIDE SEQUENCE [LARGE SCALE GENOMIC DNA]</scope>
    <source>
        <strain evidence="3 4">ZN3</strain>
    </source>
</reference>
<feature type="transmembrane region" description="Helical" evidence="1">
    <location>
        <begin position="111"/>
        <end position="130"/>
    </location>
</feature>
<keyword evidence="3" id="KW-0482">Metalloprotease</keyword>
<dbReference type="GO" id="GO:0008237">
    <property type="term" value="F:metallopeptidase activity"/>
    <property type="evidence" value="ECO:0007669"/>
    <property type="project" value="UniProtKB-KW"/>
</dbReference>
<dbReference type="PANTHER" id="PTHR43592">
    <property type="entry name" value="CAAX AMINO TERMINAL PROTEASE"/>
    <property type="match status" value="1"/>
</dbReference>
<dbReference type="EMBL" id="CP047344">
    <property type="protein sequence ID" value="QIF95573.1"/>
    <property type="molecule type" value="Genomic_DNA"/>
</dbReference>
<gene>
    <name evidence="3" type="ORF">GTH24_17490</name>
</gene>
<feature type="transmembrane region" description="Helical" evidence="1">
    <location>
        <begin position="142"/>
        <end position="165"/>
    </location>
</feature>